<protein>
    <submittedName>
        <fullName evidence="5">Uncharacterized protein</fullName>
    </submittedName>
</protein>
<dbReference type="GO" id="GO:0008270">
    <property type="term" value="F:zinc ion binding"/>
    <property type="evidence" value="ECO:0007669"/>
    <property type="project" value="UniProtKB-KW"/>
</dbReference>
<dbReference type="InterPro" id="IPR045129">
    <property type="entry name" value="RNF123/RKP/RSPRY1"/>
</dbReference>
<dbReference type="AlphaFoldDB" id="A0A8S4NDB9"/>
<dbReference type="GO" id="GO:0005737">
    <property type="term" value="C:cytoplasm"/>
    <property type="evidence" value="ECO:0007669"/>
    <property type="project" value="TreeGrafter"/>
</dbReference>
<keyword evidence="1" id="KW-0479">Metal-binding</keyword>
<keyword evidence="3" id="KW-0862">Zinc</keyword>
<evidence type="ECO:0000256" key="3">
    <source>
        <dbReference type="ARBA" id="ARBA00022833"/>
    </source>
</evidence>
<evidence type="ECO:0000313" key="6">
    <source>
        <dbReference type="Proteomes" id="UP000749559"/>
    </source>
</evidence>
<feature type="compositionally biased region" description="Polar residues" evidence="4">
    <location>
        <begin position="61"/>
        <end position="70"/>
    </location>
</feature>
<keyword evidence="2" id="KW-0863">Zinc-finger</keyword>
<dbReference type="OrthoDB" id="10017393at2759"/>
<evidence type="ECO:0000256" key="2">
    <source>
        <dbReference type="ARBA" id="ARBA00022771"/>
    </source>
</evidence>
<proteinExistence type="predicted"/>
<evidence type="ECO:0000256" key="4">
    <source>
        <dbReference type="SAM" id="MobiDB-lite"/>
    </source>
</evidence>
<dbReference type="GO" id="GO:0004842">
    <property type="term" value="F:ubiquitin-protein transferase activity"/>
    <property type="evidence" value="ECO:0007669"/>
    <property type="project" value="InterPro"/>
</dbReference>
<gene>
    <name evidence="5" type="ORF">OFUS_LOCUS6140</name>
</gene>
<feature type="region of interest" description="Disordered" evidence="4">
    <location>
        <begin position="49"/>
        <end position="70"/>
    </location>
</feature>
<name>A0A8S4NDB9_OWEFU</name>
<comment type="caution">
    <text evidence="5">The sequence shown here is derived from an EMBL/GenBank/DDBJ whole genome shotgun (WGS) entry which is preliminary data.</text>
</comment>
<keyword evidence="6" id="KW-1185">Reference proteome</keyword>
<dbReference type="EMBL" id="CAIIXF020000003">
    <property type="protein sequence ID" value="CAH1779320.1"/>
    <property type="molecule type" value="Genomic_DNA"/>
</dbReference>
<organism evidence="5 6">
    <name type="scientific">Owenia fusiformis</name>
    <name type="common">Polychaete worm</name>
    <dbReference type="NCBI Taxonomy" id="6347"/>
    <lineage>
        <taxon>Eukaryota</taxon>
        <taxon>Metazoa</taxon>
        <taxon>Spiralia</taxon>
        <taxon>Lophotrochozoa</taxon>
        <taxon>Annelida</taxon>
        <taxon>Polychaeta</taxon>
        <taxon>Sedentaria</taxon>
        <taxon>Canalipalpata</taxon>
        <taxon>Sabellida</taxon>
        <taxon>Oweniida</taxon>
        <taxon>Oweniidae</taxon>
        <taxon>Owenia</taxon>
    </lineage>
</organism>
<sequence length="336" mass="37598">MIVCTWLLYLVISNRQVPRLGIYIPETTATYRTGVLLRLKTIMGNCLGKRGEKGHKRGNEDTTQASQDFGFNPDSNVNLNNVAIRDDSSQISLDLQVSHNASARLQTDQPQSLQPEVDALNLETLAVIRTLVNNDQEPPRAMVLLHKLADTSEAGWLSVVMSLVHVIPIEDPLGPAVVTLLLDECPLPTKVGLEKLLEHLNLSEKLSNQIKDCNHNYLVRHRNICVVLGCLAEKMAGPSSVNLLNEDVLGYLMANLNKSQDLSIILYSLIALEKFAQTSENKITINRKMCASKIHPLEPLEKWRQHKQYAKKEVGFCAQWCLDNLCLMCIMLEVNP</sequence>
<dbReference type="SUPFAM" id="SSF48371">
    <property type="entry name" value="ARM repeat"/>
    <property type="match status" value="1"/>
</dbReference>
<evidence type="ECO:0000256" key="1">
    <source>
        <dbReference type="ARBA" id="ARBA00022723"/>
    </source>
</evidence>
<accession>A0A8S4NDB9</accession>
<evidence type="ECO:0000313" key="5">
    <source>
        <dbReference type="EMBL" id="CAH1779320.1"/>
    </source>
</evidence>
<dbReference type="InterPro" id="IPR016024">
    <property type="entry name" value="ARM-type_fold"/>
</dbReference>
<dbReference type="GO" id="GO:0051603">
    <property type="term" value="P:proteolysis involved in protein catabolic process"/>
    <property type="evidence" value="ECO:0007669"/>
    <property type="project" value="TreeGrafter"/>
</dbReference>
<reference evidence="5" key="1">
    <citation type="submission" date="2022-03" db="EMBL/GenBank/DDBJ databases">
        <authorList>
            <person name="Martin C."/>
        </authorList>
    </citation>
    <scope>NUCLEOTIDE SEQUENCE</scope>
</reference>
<dbReference type="Proteomes" id="UP000749559">
    <property type="component" value="Unassembled WGS sequence"/>
</dbReference>
<dbReference type="PANTHER" id="PTHR13363">
    <property type="entry name" value="RING FINGER AND SRY DOMAIN-CONTAINING"/>
    <property type="match status" value="1"/>
</dbReference>
<dbReference type="PANTHER" id="PTHR13363:SF6">
    <property type="entry name" value="RING FINGER AND SPRY DOMAIN-CONTAINING PROTEIN 1"/>
    <property type="match status" value="1"/>
</dbReference>